<protein>
    <submittedName>
        <fullName evidence="4">Chemotaxis protein CheY</fullName>
    </submittedName>
</protein>
<keyword evidence="1 2" id="KW-0597">Phosphoprotein</keyword>
<dbReference type="InterPro" id="IPR011006">
    <property type="entry name" value="CheY-like_superfamily"/>
</dbReference>
<organism evidence="4 5">
    <name type="scientific">Pseudomonas fluorescens</name>
    <dbReference type="NCBI Taxonomy" id="294"/>
    <lineage>
        <taxon>Bacteria</taxon>
        <taxon>Pseudomonadati</taxon>
        <taxon>Pseudomonadota</taxon>
        <taxon>Gammaproteobacteria</taxon>
        <taxon>Pseudomonadales</taxon>
        <taxon>Pseudomonadaceae</taxon>
        <taxon>Pseudomonas</taxon>
    </lineage>
</organism>
<dbReference type="InterPro" id="IPR001789">
    <property type="entry name" value="Sig_transdc_resp-reg_receiver"/>
</dbReference>
<name>A0AAE2ATK7_PSEFL</name>
<dbReference type="PROSITE" id="PS50110">
    <property type="entry name" value="RESPONSE_REGULATORY"/>
    <property type="match status" value="1"/>
</dbReference>
<dbReference type="AlphaFoldDB" id="A0AAE2ATK7"/>
<dbReference type="RefSeq" id="WP_042609631.1">
    <property type="nucleotide sequence ID" value="NZ_JXQY01000024.1"/>
</dbReference>
<proteinExistence type="predicted"/>
<gene>
    <name evidence="4" type="ORF">RU10_19355</name>
</gene>
<feature type="domain" description="Response regulatory" evidence="3">
    <location>
        <begin position="6"/>
        <end position="120"/>
    </location>
</feature>
<dbReference type="Gene3D" id="3.40.50.2300">
    <property type="match status" value="1"/>
</dbReference>
<dbReference type="Pfam" id="PF00072">
    <property type="entry name" value="Response_reg"/>
    <property type="match status" value="1"/>
</dbReference>
<dbReference type="PANTHER" id="PTHR44591:SF25">
    <property type="entry name" value="CHEMOTAXIS TWO-COMPONENT RESPONSE REGULATOR"/>
    <property type="match status" value="1"/>
</dbReference>
<evidence type="ECO:0000256" key="2">
    <source>
        <dbReference type="PROSITE-ProRule" id="PRU00169"/>
    </source>
</evidence>
<evidence type="ECO:0000313" key="5">
    <source>
        <dbReference type="Proteomes" id="UP000032086"/>
    </source>
</evidence>
<dbReference type="Proteomes" id="UP000032086">
    <property type="component" value="Unassembled WGS sequence"/>
</dbReference>
<comment type="caution">
    <text evidence="4">The sequence shown here is derived from an EMBL/GenBank/DDBJ whole genome shotgun (WGS) entry which is preliminary data.</text>
</comment>
<feature type="modified residue" description="4-aspartylphosphate" evidence="2">
    <location>
        <position position="55"/>
    </location>
</feature>
<dbReference type="EMBL" id="JXQY01000024">
    <property type="protein sequence ID" value="KIP91435.1"/>
    <property type="molecule type" value="Genomic_DNA"/>
</dbReference>
<dbReference type="InterPro" id="IPR050595">
    <property type="entry name" value="Bact_response_regulator"/>
</dbReference>
<dbReference type="SMART" id="SM00448">
    <property type="entry name" value="REC"/>
    <property type="match status" value="1"/>
</dbReference>
<reference evidence="4 5" key="1">
    <citation type="submission" date="2014-12" db="EMBL/GenBank/DDBJ databases">
        <title>16Stimator: statistical estimation of ribosomal gene copy numbers from draft genome assemblies.</title>
        <authorList>
            <person name="Perisin M.A."/>
            <person name="Vetter M."/>
            <person name="Gilbert J.A."/>
            <person name="Bergelson J."/>
        </authorList>
    </citation>
    <scope>NUCLEOTIDE SEQUENCE [LARGE SCALE GENOMIC DNA]</scope>
    <source>
        <strain evidence="4 5">MEP34</strain>
    </source>
</reference>
<sequence>MHKTHVIAVVDDDEAMRTSLSSLLRACSYEVLSYAGPAQYLASDGPAQTDCLISDIQMPGMSGLQMLDALRAQGWRMPVIFVSAHQSDLLCAKAREANVVVCLRKPFAADKLLAWVEVALRKSENT</sequence>
<dbReference type="GO" id="GO:0000160">
    <property type="term" value="P:phosphorelay signal transduction system"/>
    <property type="evidence" value="ECO:0007669"/>
    <property type="project" value="InterPro"/>
</dbReference>
<evidence type="ECO:0000259" key="3">
    <source>
        <dbReference type="PROSITE" id="PS50110"/>
    </source>
</evidence>
<dbReference type="PANTHER" id="PTHR44591">
    <property type="entry name" value="STRESS RESPONSE REGULATOR PROTEIN 1"/>
    <property type="match status" value="1"/>
</dbReference>
<evidence type="ECO:0000256" key="1">
    <source>
        <dbReference type="ARBA" id="ARBA00022553"/>
    </source>
</evidence>
<dbReference type="SUPFAM" id="SSF52172">
    <property type="entry name" value="CheY-like"/>
    <property type="match status" value="1"/>
</dbReference>
<accession>A0AAE2ATK7</accession>
<evidence type="ECO:0000313" key="4">
    <source>
        <dbReference type="EMBL" id="KIP91435.1"/>
    </source>
</evidence>